<evidence type="ECO:0000256" key="20">
    <source>
        <dbReference type="ARBA" id="ARBA00023315"/>
    </source>
</evidence>
<feature type="compositionally biased region" description="Low complexity" evidence="25">
    <location>
        <begin position="130"/>
        <end position="140"/>
    </location>
</feature>
<organism evidence="31 32">
    <name type="scientific">Oncorhynchus tshawytscha</name>
    <name type="common">Chinook salmon</name>
    <name type="synonym">Salmo tshawytscha</name>
    <dbReference type="NCBI Taxonomy" id="74940"/>
    <lineage>
        <taxon>Eukaryota</taxon>
        <taxon>Metazoa</taxon>
        <taxon>Chordata</taxon>
        <taxon>Craniata</taxon>
        <taxon>Vertebrata</taxon>
        <taxon>Euteleostomi</taxon>
        <taxon>Actinopterygii</taxon>
        <taxon>Neopterygii</taxon>
        <taxon>Teleostei</taxon>
        <taxon>Protacanthopterygii</taxon>
        <taxon>Salmoniformes</taxon>
        <taxon>Salmonidae</taxon>
        <taxon>Salmoninae</taxon>
        <taxon>Oncorhynchus</taxon>
    </lineage>
</organism>
<dbReference type="SMART" id="SM00291">
    <property type="entry name" value="ZnF_ZZ"/>
    <property type="match status" value="1"/>
</dbReference>
<reference evidence="31" key="1">
    <citation type="submission" date="2025-08" db="UniProtKB">
        <authorList>
            <consortium name="Ensembl"/>
        </authorList>
    </citation>
    <scope>IDENTIFICATION</scope>
</reference>
<evidence type="ECO:0000256" key="3">
    <source>
        <dbReference type="ARBA" id="ARBA00013184"/>
    </source>
</evidence>
<dbReference type="Pfam" id="PF09030">
    <property type="entry name" value="Creb_binding"/>
    <property type="match status" value="1"/>
</dbReference>
<dbReference type="GO" id="GO:0005737">
    <property type="term" value="C:cytoplasm"/>
    <property type="evidence" value="ECO:0007669"/>
    <property type="project" value="UniProtKB-SubCell"/>
</dbReference>
<dbReference type="InterPro" id="IPR043145">
    <property type="entry name" value="Znf_ZZ_sf"/>
</dbReference>
<dbReference type="InterPro" id="IPR014744">
    <property type="entry name" value="Nuc_rcpt_coact_CREBbp"/>
</dbReference>
<dbReference type="Gene3D" id="1.10.246.20">
    <property type="entry name" value="Coactivator CBP, KIX domain"/>
    <property type="match status" value="1"/>
</dbReference>
<keyword evidence="15" id="KW-0805">Transcription regulation</keyword>
<name>A0A8C8F5W5_ONCTS</name>
<feature type="region of interest" description="Disordered" evidence="25">
    <location>
        <begin position="1916"/>
        <end position="1966"/>
    </location>
</feature>
<feature type="domain" description="TAZ-type" evidence="27">
    <location>
        <begin position="290"/>
        <end position="376"/>
    </location>
</feature>
<evidence type="ECO:0000259" key="28">
    <source>
        <dbReference type="PROSITE" id="PS50135"/>
    </source>
</evidence>
<evidence type="ECO:0000256" key="17">
    <source>
        <dbReference type="ARBA" id="ARBA00023117"/>
    </source>
</evidence>
<accession>A0A8C8F5W5</accession>
<dbReference type="InterPro" id="IPR009110">
    <property type="entry name" value="Nuc_rcpt_coact"/>
</dbReference>
<protein>
    <recommendedName>
        <fullName evidence="3">histone acetyltransferase</fullName>
        <ecNumber evidence="3">2.3.1.48</ecNumber>
    </recommendedName>
</protein>
<dbReference type="GO" id="GO:0140297">
    <property type="term" value="F:DNA-binding transcription factor binding"/>
    <property type="evidence" value="ECO:0007669"/>
    <property type="project" value="UniProtKB-ARBA"/>
</dbReference>
<dbReference type="SUPFAM" id="SSF47040">
    <property type="entry name" value="Kix domain of CBP (creb binding protein)"/>
    <property type="match status" value="1"/>
</dbReference>
<dbReference type="InterPro" id="IPR000197">
    <property type="entry name" value="Znf_TAZ"/>
</dbReference>
<evidence type="ECO:0000256" key="12">
    <source>
        <dbReference type="ARBA" id="ARBA00022833"/>
    </source>
</evidence>
<dbReference type="InterPro" id="IPR038547">
    <property type="entry name" value="RING_CBP-p300_sf"/>
</dbReference>
<dbReference type="InterPro" id="IPR013178">
    <property type="entry name" value="Histone_AcTrfase_Rtt109/CBP"/>
</dbReference>
<dbReference type="CDD" id="cd05495">
    <property type="entry name" value="Bromo_cbp_like"/>
    <property type="match status" value="1"/>
</dbReference>
<evidence type="ECO:0000259" key="27">
    <source>
        <dbReference type="PROSITE" id="PS50134"/>
    </source>
</evidence>
<dbReference type="Proteomes" id="UP000694402">
    <property type="component" value="Unassembled WGS sequence"/>
</dbReference>
<dbReference type="SMART" id="SM00551">
    <property type="entry name" value="ZnF_TAZ"/>
    <property type="match status" value="2"/>
</dbReference>
<evidence type="ECO:0000256" key="1">
    <source>
        <dbReference type="ARBA" id="ARBA00004123"/>
    </source>
</evidence>
<comment type="catalytic activity">
    <reaction evidence="21">
        <text>(S)-lactoyl-CoA + L-lysyl-[protein] = N(6)-[(S)-lactoyl]-L-lysyl-[protein] + CoA + H(+)</text>
        <dbReference type="Rhea" id="RHEA:61996"/>
        <dbReference type="Rhea" id="RHEA-COMP:9752"/>
        <dbReference type="Rhea" id="RHEA-COMP:19466"/>
        <dbReference type="ChEBI" id="CHEBI:15378"/>
        <dbReference type="ChEBI" id="CHEBI:29969"/>
        <dbReference type="ChEBI" id="CHEBI:57287"/>
        <dbReference type="ChEBI" id="CHEBI:231527"/>
        <dbReference type="ChEBI" id="CHEBI:231528"/>
    </reaction>
    <physiologicalReaction direction="left-to-right" evidence="21">
        <dbReference type="Rhea" id="RHEA:61997"/>
    </physiologicalReaction>
</comment>
<dbReference type="EC" id="2.3.1.48" evidence="3"/>
<reference evidence="31" key="2">
    <citation type="submission" date="2025-09" db="UniProtKB">
        <authorList>
            <consortium name="Ensembl"/>
        </authorList>
    </citation>
    <scope>IDENTIFICATION</scope>
</reference>
<dbReference type="FunFam" id="1.20.1020.10:FF:000002">
    <property type="entry name" value="E1A binding protein p300"/>
    <property type="match status" value="1"/>
</dbReference>
<dbReference type="CDD" id="cd02337">
    <property type="entry name" value="ZZ_CBP"/>
    <property type="match status" value="1"/>
</dbReference>
<dbReference type="InterPro" id="IPR010303">
    <property type="entry name" value="RING_CBP-p300"/>
</dbReference>
<feature type="region of interest" description="Disordered" evidence="25">
    <location>
        <begin position="1540"/>
        <end position="1650"/>
    </location>
</feature>
<proteinExistence type="predicted"/>
<evidence type="ECO:0000259" key="29">
    <source>
        <dbReference type="PROSITE" id="PS50952"/>
    </source>
</evidence>
<gene>
    <name evidence="31" type="primary">LOC112258529</name>
</gene>
<feature type="compositionally biased region" description="Pro residues" evidence="25">
    <location>
        <begin position="1599"/>
        <end position="1610"/>
    </location>
</feature>
<dbReference type="CDD" id="cd20910">
    <property type="entry name" value="NCBD_CREBBP-p300_like"/>
    <property type="match status" value="1"/>
</dbReference>
<dbReference type="PROSITE" id="PS50135">
    <property type="entry name" value="ZF_ZZ_2"/>
    <property type="match status" value="1"/>
</dbReference>
<dbReference type="GO" id="GO:0031490">
    <property type="term" value="F:chromatin DNA binding"/>
    <property type="evidence" value="ECO:0007669"/>
    <property type="project" value="TreeGrafter"/>
</dbReference>
<evidence type="ECO:0000256" key="7">
    <source>
        <dbReference type="ARBA" id="ARBA00022553"/>
    </source>
</evidence>
<evidence type="ECO:0000256" key="9">
    <source>
        <dbReference type="ARBA" id="ARBA00022723"/>
    </source>
</evidence>
<dbReference type="Gene3D" id="1.10.1630.10">
    <property type="entry name" value="Nuclear receptor coactivator, CREB-bp-like, interlocking domain"/>
    <property type="match status" value="1"/>
</dbReference>
<evidence type="ECO:0000256" key="13">
    <source>
        <dbReference type="ARBA" id="ARBA00022843"/>
    </source>
</evidence>
<dbReference type="SMART" id="SM00297">
    <property type="entry name" value="BROMO"/>
    <property type="match status" value="1"/>
</dbReference>
<dbReference type="Pfam" id="PF08214">
    <property type="entry name" value="HAT_KAT11"/>
    <property type="match status" value="1"/>
</dbReference>
<dbReference type="FunFam" id="3.30.60.90:FF:000003">
    <property type="entry name" value="E1A binding protein p300"/>
    <property type="match status" value="1"/>
</dbReference>
<dbReference type="Pfam" id="PF00569">
    <property type="entry name" value="ZZ"/>
    <property type="match status" value="1"/>
</dbReference>
<dbReference type="Pfam" id="PF06001">
    <property type="entry name" value="RING_CBP-p300"/>
    <property type="match status" value="1"/>
</dbReference>
<dbReference type="GeneTree" id="ENSGT00940000155497"/>
<keyword evidence="13" id="KW-0832">Ubl conjugation</keyword>
<feature type="domain" description="KIX" evidence="29">
    <location>
        <begin position="521"/>
        <end position="600"/>
    </location>
</feature>
<keyword evidence="17 22" id="KW-0103">Bromodomain</keyword>
<evidence type="ECO:0000256" key="25">
    <source>
        <dbReference type="SAM" id="MobiDB-lite"/>
    </source>
</evidence>
<dbReference type="SUPFAM" id="SSF57850">
    <property type="entry name" value="RING/U-box"/>
    <property type="match status" value="1"/>
</dbReference>
<dbReference type="PRINTS" id="PR00503">
    <property type="entry name" value="BROMODOMAIN"/>
</dbReference>
<dbReference type="PROSITE" id="PS51727">
    <property type="entry name" value="CBP_P300_HAT"/>
    <property type="match status" value="1"/>
</dbReference>
<feature type="compositionally biased region" description="Pro residues" evidence="25">
    <location>
        <begin position="2027"/>
        <end position="2050"/>
    </location>
</feature>
<evidence type="ECO:0000256" key="15">
    <source>
        <dbReference type="ARBA" id="ARBA00023015"/>
    </source>
</evidence>
<dbReference type="FunFam" id="3.30.40.10:FF:000034">
    <property type="entry name" value="Histone acetyltransferase p300"/>
    <property type="match status" value="1"/>
</dbReference>
<feature type="compositionally biased region" description="Basic and acidic residues" evidence="25">
    <location>
        <begin position="1239"/>
        <end position="1251"/>
    </location>
</feature>
<dbReference type="InterPro" id="IPR036529">
    <property type="entry name" value="KIX_dom_sf"/>
</dbReference>
<evidence type="ECO:0000256" key="23">
    <source>
        <dbReference type="PROSITE-ProRule" id="PRU00203"/>
    </source>
</evidence>
<keyword evidence="8" id="KW-0808">Transferase</keyword>
<evidence type="ECO:0000259" key="30">
    <source>
        <dbReference type="PROSITE" id="PS51727"/>
    </source>
</evidence>
<comment type="subcellular location">
    <subcellularLocation>
        <location evidence="2">Cytoplasm</location>
    </subcellularLocation>
    <subcellularLocation>
        <location evidence="1">Nucleus</location>
    </subcellularLocation>
</comment>
<feature type="compositionally biased region" description="Low complexity" evidence="25">
    <location>
        <begin position="1573"/>
        <end position="1585"/>
    </location>
</feature>
<dbReference type="Gene3D" id="3.30.40.10">
    <property type="entry name" value="Zinc/RING finger domain, C3HC4 (zinc finger)"/>
    <property type="match status" value="1"/>
</dbReference>
<dbReference type="InterPro" id="IPR000433">
    <property type="entry name" value="Znf_ZZ"/>
</dbReference>
<dbReference type="FunFam" id="2.10.110.40:FF:000001">
    <property type="entry name" value="E1A binding protein p300"/>
    <property type="match status" value="1"/>
</dbReference>
<keyword evidence="32" id="KW-1185">Reference proteome</keyword>
<dbReference type="GO" id="GO:0000123">
    <property type="term" value="C:histone acetyltransferase complex"/>
    <property type="evidence" value="ECO:0007669"/>
    <property type="project" value="InterPro"/>
</dbReference>
<feature type="domain" description="Bromo" evidence="26">
    <location>
        <begin position="798"/>
        <end position="870"/>
    </location>
</feature>
<dbReference type="Pfam" id="PF02135">
    <property type="entry name" value="zf-TAZ"/>
    <property type="match status" value="2"/>
</dbReference>
<dbReference type="InterPro" id="IPR001487">
    <property type="entry name" value="Bromodomain"/>
</dbReference>
<feature type="region of interest" description="Disordered" evidence="25">
    <location>
        <begin position="97"/>
        <end position="140"/>
    </location>
</feature>
<feature type="compositionally biased region" description="Low complexity" evidence="25">
    <location>
        <begin position="1540"/>
        <end position="1557"/>
    </location>
</feature>
<evidence type="ECO:0000256" key="10">
    <source>
        <dbReference type="ARBA" id="ARBA00022737"/>
    </source>
</evidence>
<evidence type="ECO:0000256" key="2">
    <source>
        <dbReference type="ARBA" id="ARBA00004496"/>
    </source>
</evidence>
<evidence type="ECO:0000256" key="8">
    <source>
        <dbReference type="ARBA" id="ARBA00022679"/>
    </source>
</evidence>
<dbReference type="SUPFAM" id="SSF57933">
    <property type="entry name" value="TAZ domain"/>
    <property type="match status" value="2"/>
</dbReference>
<keyword evidence="4" id="KW-0488">Methylation</keyword>
<dbReference type="Ensembl" id="ENSOTST00005032581.2">
    <property type="protein sequence ID" value="ENSOTSP00005030127.2"/>
    <property type="gene ID" value="ENSOTSG00005014113.2"/>
</dbReference>
<dbReference type="PROSITE" id="PS50952">
    <property type="entry name" value="KIX"/>
    <property type="match status" value="1"/>
</dbReference>
<dbReference type="Pfam" id="PF02172">
    <property type="entry name" value="KIX"/>
    <property type="match status" value="1"/>
</dbReference>
<feature type="compositionally biased region" description="Low complexity" evidence="25">
    <location>
        <begin position="1919"/>
        <end position="1953"/>
    </location>
</feature>
<keyword evidence="5" id="KW-0963">Cytoplasm</keyword>
<evidence type="ECO:0000256" key="16">
    <source>
        <dbReference type="ARBA" id="ARBA00023108"/>
    </source>
</evidence>
<evidence type="ECO:0000259" key="26">
    <source>
        <dbReference type="PROSITE" id="PS50014"/>
    </source>
</evidence>
<evidence type="ECO:0000256" key="5">
    <source>
        <dbReference type="ARBA" id="ARBA00022490"/>
    </source>
</evidence>
<dbReference type="GO" id="GO:0005654">
    <property type="term" value="C:nucleoplasm"/>
    <property type="evidence" value="ECO:0007669"/>
    <property type="project" value="UniProtKB-ARBA"/>
</dbReference>
<keyword evidence="16" id="KW-0090">Biological rhythms</keyword>
<dbReference type="InterPro" id="IPR031162">
    <property type="entry name" value="CBP_P300_HAT"/>
</dbReference>
<dbReference type="Gene3D" id="3.30.60.90">
    <property type="match status" value="1"/>
</dbReference>
<feature type="compositionally biased region" description="Gly residues" evidence="25">
    <location>
        <begin position="1829"/>
        <end position="1855"/>
    </location>
</feature>
<dbReference type="PANTHER" id="PTHR13808:SF29">
    <property type="entry name" value="HISTONE ACETYLTRANSFERASE P300"/>
    <property type="match status" value="1"/>
</dbReference>
<feature type="region of interest" description="Disordered" evidence="25">
    <location>
        <begin position="1239"/>
        <end position="1298"/>
    </location>
</feature>
<keyword evidence="10" id="KW-0677">Repeat</keyword>
<dbReference type="PROSITE" id="PS50134">
    <property type="entry name" value="ZF_TAZ"/>
    <property type="match status" value="2"/>
</dbReference>
<dbReference type="FunFam" id="1.20.1020.10:FF:000001">
    <property type="entry name" value="E1A binding protein p300"/>
    <property type="match status" value="1"/>
</dbReference>
<feature type="compositionally biased region" description="Low complexity" evidence="25">
    <location>
        <begin position="1993"/>
        <end position="2008"/>
    </location>
</feature>
<dbReference type="GO" id="GO:0005667">
    <property type="term" value="C:transcription regulator complex"/>
    <property type="evidence" value="ECO:0007669"/>
    <property type="project" value="TreeGrafter"/>
</dbReference>
<dbReference type="GO" id="GO:0045944">
    <property type="term" value="P:positive regulation of transcription by RNA polymerase II"/>
    <property type="evidence" value="ECO:0007669"/>
    <property type="project" value="TreeGrafter"/>
</dbReference>
<evidence type="ECO:0000256" key="21">
    <source>
        <dbReference type="ARBA" id="ARBA00047411"/>
    </source>
</evidence>
<feature type="compositionally biased region" description="Low complexity" evidence="25">
    <location>
        <begin position="1856"/>
        <end position="1902"/>
    </location>
</feature>
<dbReference type="PANTHER" id="PTHR13808">
    <property type="entry name" value="CBP/P300-RELATED"/>
    <property type="match status" value="1"/>
</dbReference>
<feature type="zinc finger region" description="TAZ-type" evidence="23">
    <location>
        <begin position="1448"/>
        <end position="1529"/>
    </location>
</feature>
<dbReference type="PROSITE" id="PS50014">
    <property type="entry name" value="BROMODOMAIN_2"/>
    <property type="match status" value="1"/>
</dbReference>
<feature type="compositionally biased region" description="Low complexity" evidence="25">
    <location>
        <begin position="1634"/>
        <end position="1646"/>
    </location>
</feature>
<keyword evidence="18" id="KW-0804">Transcription</keyword>
<feature type="domain" description="ZZ-type" evidence="28">
    <location>
        <begin position="1385"/>
        <end position="1433"/>
    </location>
</feature>
<dbReference type="Gene3D" id="1.20.1020.10">
    <property type="entry name" value="TAZ domain"/>
    <property type="match status" value="2"/>
</dbReference>
<dbReference type="Gene3D" id="1.20.920.10">
    <property type="entry name" value="Bromodomain-like"/>
    <property type="match status" value="1"/>
</dbReference>
<feature type="region of interest" description="Disordered" evidence="25">
    <location>
        <begin position="384"/>
        <end position="418"/>
    </location>
</feature>
<dbReference type="GO" id="GO:0008270">
    <property type="term" value="F:zinc ion binding"/>
    <property type="evidence" value="ECO:0007669"/>
    <property type="project" value="UniProtKB-KW"/>
</dbReference>
<dbReference type="SUPFAM" id="SSF69125">
    <property type="entry name" value="Nuclear receptor coactivator interlocking domain"/>
    <property type="match status" value="1"/>
</dbReference>
<dbReference type="GO" id="GO:0003713">
    <property type="term" value="F:transcription coactivator activity"/>
    <property type="evidence" value="ECO:0007669"/>
    <property type="project" value="InterPro"/>
</dbReference>
<dbReference type="CDD" id="cd15802">
    <property type="entry name" value="RING_CBP-p300"/>
    <property type="match status" value="1"/>
</dbReference>
<dbReference type="InterPro" id="IPR003101">
    <property type="entry name" value="KIX_dom"/>
</dbReference>
<evidence type="ECO:0000313" key="31">
    <source>
        <dbReference type="Ensembl" id="ENSOTSP00005030127.2"/>
    </source>
</evidence>
<dbReference type="GO" id="GO:0048511">
    <property type="term" value="P:rhythmic process"/>
    <property type="evidence" value="ECO:0007669"/>
    <property type="project" value="UniProtKB-KW"/>
</dbReference>
<feature type="compositionally biased region" description="Polar residues" evidence="25">
    <location>
        <begin position="705"/>
        <end position="719"/>
    </location>
</feature>
<keyword evidence="19" id="KW-0539">Nucleus</keyword>
<feature type="compositionally biased region" description="Low complexity" evidence="25">
    <location>
        <begin position="396"/>
        <end position="406"/>
    </location>
</feature>
<feature type="compositionally biased region" description="Polar residues" evidence="25">
    <location>
        <begin position="407"/>
        <end position="418"/>
    </location>
</feature>
<dbReference type="InterPro" id="IPR036427">
    <property type="entry name" value="Bromodomain-like_sf"/>
</dbReference>
<evidence type="ECO:0000256" key="24">
    <source>
        <dbReference type="PROSITE-ProRule" id="PRU00228"/>
    </source>
</evidence>
<evidence type="ECO:0000256" key="6">
    <source>
        <dbReference type="ARBA" id="ARBA00022499"/>
    </source>
</evidence>
<evidence type="ECO:0000256" key="14">
    <source>
        <dbReference type="ARBA" id="ARBA00022990"/>
    </source>
</evidence>
<dbReference type="InterPro" id="IPR013083">
    <property type="entry name" value="Znf_RING/FYVE/PHD"/>
</dbReference>
<dbReference type="SUPFAM" id="SSF47370">
    <property type="entry name" value="Bromodomain"/>
    <property type="match status" value="1"/>
</dbReference>
<feature type="domain" description="TAZ-type" evidence="27">
    <location>
        <begin position="1448"/>
        <end position="1529"/>
    </location>
</feature>
<evidence type="ECO:0000256" key="22">
    <source>
        <dbReference type="PROSITE-ProRule" id="PRU00035"/>
    </source>
</evidence>
<feature type="zinc finger region" description="TAZ-type" evidence="23">
    <location>
        <begin position="290"/>
        <end position="376"/>
    </location>
</feature>
<evidence type="ECO:0000256" key="4">
    <source>
        <dbReference type="ARBA" id="ARBA00022481"/>
    </source>
</evidence>
<dbReference type="Gene3D" id="2.10.110.40">
    <property type="match status" value="1"/>
</dbReference>
<evidence type="ECO:0000313" key="32">
    <source>
        <dbReference type="Proteomes" id="UP000694402"/>
    </source>
</evidence>
<dbReference type="InterPro" id="IPR035898">
    <property type="entry name" value="TAZ_dom_sf"/>
</dbReference>
<dbReference type="InterPro" id="IPR018359">
    <property type="entry name" value="Bromodomain_CS"/>
</dbReference>
<feature type="region of interest" description="Disordered" evidence="25">
    <location>
        <begin position="1982"/>
        <end position="2084"/>
    </location>
</feature>
<evidence type="ECO:0000256" key="11">
    <source>
        <dbReference type="ARBA" id="ARBA00022771"/>
    </source>
</evidence>
<feature type="compositionally biased region" description="Polar residues" evidence="25">
    <location>
        <begin position="1586"/>
        <end position="1595"/>
    </location>
</feature>
<feature type="region of interest" description="Disordered" evidence="25">
    <location>
        <begin position="1828"/>
        <end position="1903"/>
    </location>
</feature>
<evidence type="ECO:0000256" key="18">
    <source>
        <dbReference type="ARBA" id="ARBA00023163"/>
    </source>
</evidence>
<keyword evidence="7" id="KW-0597">Phosphoprotein</keyword>
<keyword evidence="11 24" id="KW-0863">Zinc-finger</keyword>
<evidence type="ECO:0000256" key="19">
    <source>
        <dbReference type="ARBA" id="ARBA00023242"/>
    </source>
</evidence>
<dbReference type="FunFam" id="1.20.920.10:FF:000001">
    <property type="entry name" value="Histone acetyltransferase p300"/>
    <property type="match status" value="1"/>
</dbReference>
<dbReference type="PROSITE" id="PS00633">
    <property type="entry name" value="BROMODOMAIN_1"/>
    <property type="match status" value="1"/>
</dbReference>
<dbReference type="InterPro" id="IPR056484">
    <property type="entry name" value="PHD_P300"/>
</dbReference>
<dbReference type="Pfam" id="PF23570">
    <property type="entry name" value="PHD_P300"/>
    <property type="match status" value="1"/>
</dbReference>
<dbReference type="InterPro" id="IPR037073">
    <property type="entry name" value="Nuc_rcpt_coact_CREBbp_sf"/>
</dbReference>
<keyword evidence="9 23" id="KW-0479">Metal-binding</keyword>
<keyword evidence="20" id="KW-0012">Acyltransferase</keyword>
<dbReference type="FunFam" id="1.10.246.20:FF:000001">
    <property type="entry name" value="E1A binding protein p300"/>
    <property type="match status" value="1"/>
</dbReference>
<dbReference type="GO" id="GO:0004402">
    <property type="term" value="F:histone acetyltransferase activity"/>
    <property type="evidence" value="ECO:0007669"/>
    <property type="project" value="InterPro"/>
</dbReference>
<dbReference type="Pfam" id="PF00439">
    <property type="entry name" value="Bromodomain"/>
    <property type="match status" value="1"/>
</dbReference>
<keyword evidence="14" id="KW-0007">Acetylation</keyword>
<feature type="region of interest" description="Disordered" evidence="25">
    <location>
        <begin position="203"/>
        <end position="234"/>
    </location>
</feature>
<dbReference type="PROSITE" id="PS01357">
    <property type="entry name" value="ZF_ZZ_1"/>
    <property type="match status" value="1"/>
</dbReference>
<feature type="compositionally biased region" description="Basic residues" evidence="25">
    <location>
        <begin position="1268"/>
        <end position="1278"/>
    </location>
</feature>
<feature type="region of interest" description="Disordered" evidence="25">
    <location>
        <begin position="1"/>
        <end position="31"/>
    </location>
</feature>
<dbReference type="SMART" id="SM01250">
    <property type="entry name" value="KAT11"/>
    <property type="match status" value="1"/>
</dbReference>
<keyword evidence="6" id="KW-1017">Isopeptide bond</keyword>
<feature type="domain" description="CBP/p300-type HAT" evidence="30">
    <location>
        <begin position="1006"/>
        <end position="1383"/>
    </location>
</feature>
<feature type="compositionally biased region" description="Pro residues" evidence="25">
    <location>
        <begin position="734"/>
        <end position="747"/>
    </location>
</feature>
<sequence length="2084" mass="227085">MAENVLDSGPPSAKRPKLSSPALSVSASDGNDFGSLFDLEHDLPDELINSSELGLVNGGDLSQLHTSLGGGMGPGGGGGQDAVAKHKQLSELLRSGAPHASTQQGAVGSTGGASMGHLGNMKVSPGPQGMGQQQHLSPQQQASMMQQQVGMVGSMNRGMMGAQKGNGQQQQSMMGGQVMNGSPRMGFLNQGIGGNSNLLAETLQQQQQQQGAGGQTGLRVQQPGAMNKPLTDYHSSLFSSSPLYSQASQQSAAGVGGGAGGTAGMVPNAQGGLGPAVSVAAAAGAPPTADPEKRKLIQQQLVLLLHAHKCQRREQANGEVRQCNLPHCRTMKNVLNHMTHCQAGKSCQVAHCASSRQIISHWKNCTRHDCPVCLPLKNAGDKRNQQWGTGVGLGSSLGSVPGGQPSTPNLNPPSQIDPSSIERAYAALGLTYQGLQSQPNQASLPSQGLQSQPGMRPLNPMGGNPMGVNGGVGVSPQNQQASLLQDTMLHLNMNSQGLMSDAGGAGNMGCMPTATPPSAAGMRKSWHEDITQDLRNHLVHKLVQAIFPTPDPAALKDRRMENLVAYARKVEGDMYESANSRAEYYHLLAEKIYKIQKELEEKRRTRLQKQGMLVATPTGFRALGQLAWPPTGFRALGQLACPYCLSLSGQDTHVISQMDVHSDSQTGHTYSLECNSGNTSFHPYRCPLAGPGSQPNSIPHLAAMRQSSPSPARSLTPTPHQTPPRLAGSQTPQPHTPNPSQLAPPGPQQQLGPGSQGPGSNKPMQQGMGAGSTTPSHPVFKPEELRQALIPTLESLYRQDPESLPFRQPVDPHLLGIPDYFDIVKTPMDLSTIKRKLDTGQYQEPWQYVDDIWVMLNNAWLYNRKTSRVYKYCSKLAEVFEAEIDPVMVNLGYCCGRKLEFSPQTLCCYGKQLCTIPRDAAYFSYQNRYHFCEKCFNEIQGDNVSLGDDPSQPPTSIGKDQFEKKKNDTLDPELLVECMDCGRKMHQICVLHNDTIWPLGFNCDGCLKNLLVTKLSSSPSLSPGVNDFLKRQSHPESGDVTIRVVHVSDKVVEVKPGMKSRFVDTGEMCESFPYRTKALFAFEDIDGADVCFFGMHVQEYGSDCPPPNQRRVYISYLDSVHFFQPRSLRTGVYHEILIGYLEYVKKLGYTTGHIWACPPSEGDDYIFHCHPMDQKIPKPKRLQEWYRKMLDKAVAERIVHDFKDIFKQATEDRLTSAKELPYFEGDFWPNVLEESIKELEQEEEERKREENSTSNESVDATKGDSKNAKKKNSKKTSKNKSSMSRANKKKPGLPNVSNDLSQKLYASMEKHKEVFFVIRLIAAPMSNTLGPITDPDGLMACDLMDGRDAFLTLARDKHLEFSSLRRSKWSSMCMLVELHNQSQDRFVYTCNECKGHVETRYHCTVCEDYDLCITCYNTKGHIHKMEKLGLGLDDESNNAASSSIANPGDSRRLSIQRCIQSLVHACQCRNANCSLPSCQKMKRVVQHTKGCKRKTNGGCPICKQLIALCCYHAKHCQENKCPVPFCLNIKHKLRQQQLQHRLQQAQMLRRRMASMQRVGQPPPGPGGNGGLPSPGNNGTTGPSTPMSSPNVQQMQHPGGLPPYTPRPPGASPLHQSLGKPGLGPATPPQQQTNPSQGSMPQGQQQQGPPPAAVEIALKIQRVAETQRQMAQAQILQRQQAAQGGGMIPPHHQNPQAQMQSMAHPGAVMVGPQGQGLAGRTLMEQQGMVVGPGGMQQQSQIPPQVQLQQQARLQNPNQQQWGGPGGMTPQQRQGMMGQMGNLPQAALQDLLRTLRSPSSPGQQQQVLNILRSNPLLMAAFIKQRAARYQGGPGVPGAPGGGPGGGPGGVRFQGAPGGQQQQQQQQQQQLQRPLLPGSLQQQQQMAAQQPQQQQGGMPGQGTQMSNMTPQFREILMRRHLQQQQQQQQQMSNNGQFQQPPQQQGQGQQSFMQQGQPGQGGPPQPQSSHAILQQALHQRLLQQQHLGGGSPAQHGSPMSPQQQMAQSPHPHLQGQALGGQSLSNQVRSPQPSPRPQSQPPHSSPSPRMQPQPSPHRISPQTQTGSPHPGHLSQHHPGMMQHFKSTSQ</sequence>
<keyword evidence="12 23" id="KW-0862">Zinc</keyword>
<feature type="region of interest" description="Disordered" evidence="25">
    <location>
        <begin position="685"/>
        <end position="779"/>
    </location>
</feature>